<dbReference type="STRING" id="1123501.Wenmar_02773"/>
<comment type="caution">
    <text evidence="3">The sequence shown here is derived from an EMBL/GenBank/DDBJ whole genome shotgun (WGS) entry which is preliminary data.</text>
</comment>
<dbReference type="InterPro" id="IPR020845">
    <property type="entry name" value="AMP-binding_CS"/>
</dbReference>
<dbReference type="CDD" id="cd05944">
    <property type="entry name" value="FACL_like_4"/>
    <property type="match status" value="1"/>
</dbReference>
<evidence type="ECO:0000259" key="2">
    <source>
        <dbReference type="Pfam" id="PF13193"/>
    </source>
</evidence>
<dbReference type="Pfam" id="PF13193">
    <property type="entry name" value="AMP-binding_C"/>
    <property type="match status" value="1"/>
</dbReference>
<dbReference type="InterPro" id="IPR000873">
    <property type="entry name" value="AMP-dep_synth/lig_dom"/>
</dbReference>
<dbReference type="Pfam" id="PF00501">
    <property type="entry name" value="AMP-binding"/>
    <property type="match status" value="1"/>
</dbReference>
<dbReference type="PANTHER" id="PTHR43767">
    <property type="entry name" value="LONG-CHAIN-FATTY-ACID--COA LIGASE"/>
    <property type="match status" value="1"/>
</dbReference>
<dbReference type="AlphaFoldDB" id="A0A0D0QC22"/>
<dbReference type="InterPro" id="IPR050237">
    <property type="entry name" value="ATP-dep_AMP-bd_enzyme"/>
</dbReference>
<feature type="domain" description="AMP-binding enzyme C-terminal" evidence="2">
    <location>
        <begin position="487"/>
        <end position="563"/>
    </location>
</feature>
<protein>
    <submittedName>
        <fullName evidence="3">Acyl-CoA synthetase (AMP-forming)/AMP-acid ligase II</fullName>
        <ecNumber evidence="3">6.2.1.-</ecNumber>
    </submittedName>
</protein>
<dbReference type="PATRIC" id="fig|1123501.6.peg.2887"/>
<dbReference type="Proteomes" id="UP000035100">
    <property type="component" value="Unassembled WGS sequence"/>
</dbReference>
<evidence type="ECO:0000259" key="1">
    <source>
        <dbReference type="Pfam" id="PF00501"/>
    </source>
</evidence>
<dbReference type="Gene3D" id="3.30.300.30">
    <property type="match status" value="1"/>
</dbReference>
<dbReference type="RefSeq" id="WP_018303991.1">
    <property type="nucleotide sequence ID" value="NZ_KB902310.1"/>
</dbReference>
<dbReference type="InterPro" id="IPR025110">
    <property type="entry name" value="AMP-bd_C"/>
</dbReference>
<dbReference type="NCBIfam" id="NF005714">
    <property type="entry name" value="PRK07529.1"/>
    <property type="match status" value="1"/>
</dbReference>
<dbReference type="PROSITE" id="PS00455">
    <property type="entry name" value="AMP_BINDING"/>
    <property type="match status" value="1"/>
</dbReference>
<organism evidence="3 4">
    <name type="scientific">Wenxinia marina DSM 24838</name>
    <dbReference type="NCBI Taxonomy" id="1123501"/>
    <lineage>
        <taxon>Bacteria</taxon>
        <taxon>Pseudomonadati</taxon>
        <taxon>Pseudomonadota</taxon>
        <taxon>Alphaproteobacteria</taxon>
        <taxon>Rhodobacterales</taxon>
        <taxon>Roseobacteraceae</taxon>
        <taxon>Wenxinia</taxon>
    </lineage>
</organism>
<dbReference type="eggNOG" id="COG0318">
    <property type="taxonomic scope" value="Bacteria"/>
</dbReference>
<feature type="domain" description="AMP-dependent synthetase/ligase" evidence="1">
    <location>
        <begin position="32"/>
        <end position="426"/>
    </location>
</feature>
<sequence>MGFASVADRDAIENEAAWDARDWPATTWGLIERTTAKYPERPAVTYQMFSDPKAPDETLSWTELKGEVARTANFLRSLGIGESDVVAYLLPNCTETVLTYLGGQTAGIVNPINPLLDPEHIAGILRQTGAKVLVTLRAFPKTDVAQKAAEAVRLAPNVKHIVEVDLLRYLTGVKRLIVPLIRPKVKAPDGVTVHQFRKAIAAQPTRLTFEAPTKDRVAAYFHTGGTTGIPKVAQHRFKGIVYNAWLGQRLLFEHDDVEICPLPLFHVFAATVALGCALGSGCQIVFPTPQGYRGEGVFDNFWKLVERHKVTFMITVPTAMSALMQRRVDADISSLKLAFCGSAPLPLELYKRFESAAGVTICEGYGLTEATCLVSINPPEGEKKVGSIGVPFPHCEVRIIHHETGEPCAADEVGEICVSNPGVWPGHTYTEAKKNADMFRAEPGGANDPKYLRTGDLGKIDADGYVWITGRAKDLIIRSGHNIDPAEIEEALAGHDAVAFVGAIGQPDSYAGELPCAYVELVSGATVTEAELMSYAQERIHERAAHPKYLEILDELPKTAVGKIFKPDLRRRAISRVYGKALSDAGLAAEVDDVYEDRTRGLVARVRRTGAVDEAAVARVLGDYTRPWEWV</sequence>
<name>A0A0D0QC22_9RHOB</name>
<keyword evidence="3" id="KW-0436">Ligase</keyword>
<dbReference type="SUPFAM" id="SSF56801">
    <property type="entry name" value="Acetyl-CoA synthetase-like"/>
    <property type="match status" value="1"/>
</dbReference>
<dbReference type="GO" id="GO:0016878">
    <property type="term" value="F:acid-thiol ligase activity"/>
    <property type="evidence" value="ECO:0007669"/>
    <property type="project" value="UniProtKB-ARBA"/>
</dbReference>
<keyword evidence="4" id="KW-1185">Reference proteome</keyword>
<dbReference type="Gene3D" id="3.40.50.12780">
    <property type="entry name" value="N-terminal domain of ligase-like"/>
    <property type="match status" value="1"/>
</dbReference>
<dbReference type="InterPro" id="IPR042099">
    <property type="entry name" value="ANL_N_sf"/>
</dbReference>
<accession>A0A0D0QC22</accession>
<dbReference type="OrthoDB" id="9803968at2"/>
<evidence type="ECO:0000313" key="3">
    <source>
        <dbReference type="EMBL" id="KIQ68503.1"/>
    </source>
</evidence>
<gene>
    <name evidence="3" type="ORF">Wenmar_02773</name>
</gene>
<dbReference type="EMBL" id="AONG01000013">
    <property type="protein sequence ID" value="KIQ68503.1"/>
    <property type="molecule type" value="Genomic_DNA"/>
</dbReference>
<evidence type="ECO:0000313" key="4">
    <source>
        <dbReference type="Proteomes" id="UP000035100"/>
    </source>
</evidence>
<dbReference type="PANTHER" id="PTHR43767:SF1">
    <property type="entry name" value="NONRIBOSOMAL PEPTIDE SYNTHASE PES1 (EUROFUNG)-RELATED"/>
    <property type="match status" value="1"/>
</dbReference>
<dbReference type="InterPro" id="IPR045851">
    <property type="entry name" value="AMP-bd_C_sf"/>
</dbReference>
<proteinExistence type="predicted"/>
<reference evidence="3 4" key="1">
    <citation type="submission" date="2013-01" db="EMBL/GenBank/DDBJ databases">
        <authorList>
            <person name="Fiebig A."/>
            <person name="Goeker M."/>
            <person name="Klenk H.-P.P."/>
        </authorList>
    </citation>
    <scope>NUCLEOTIDE SEQUENCE [LARGE SCALE GENOMIC DNA]</scope>
    <source>
        <strain evidence="3 4">DSM 24838</strain>
    </source>
</reference>
<dbReference type="EC" id="6.2.1.-" evidence="3"/>